<dbReference type="STRING" id="155974.SAMN04487818_110198"/>
<evidence type="ECO:0000313" key="4">
    <source>
        <dbReference type="Proteomes" id="UP000199051"/>
    </source>
</evidence>
<dbReference type="RefSeq" id="WP_092782864.1">
    <property type="nucleotide sequence ID" value="NZ_FOGI01000010.1"/>
</dbReference>
<dbReference type="PANTHER" id="PTHR11709:SF486">
    <property type="entry name" value="MULTICOPPER OXIDASE"/>
    <property type="match status" value="1"/>
</dbReference>
<dbReference type="InterPro" id="IPR045087">
    <property type="entry name" value="Cu-oxidase_fam"/>
</dbReference>
<dbReference type="InterPro" id="IPR008972">
    <property type="entry name" value="Cupredoxin"/>
</dbReference>
<dbReference type="PROSITE" id="PS00080">
    <property type="entry name" value="MULTICOPPER_OXIDASE2"/>
    <property type="match status" value="1"/>
</dbReference>
<dbReference type="InterPro" id="IPR011707">
    <property type="entry name" value="Cu-oxidase-like_N"/>
</dbReference>
<feature type="domain" description="Plastocyanin-like" evidence="2">
    <location>
        <begin position="97"/>
        <end position="189"/>
    </location>
</feature>
<dbReference type="AlphaFoldDB" id="A0A1H9WHJ2"/>
<evidence type="ECO:0000259" key="2">
    <source>
        <dbReference type="Pfam" id="PF07732"/>
    </source>
</evidence>
<dbReference type="SUPFAM" id="SSF49503">
    <property type="entry name" value="Cupredoxins"/>
    <property type="match status" value="6"/>
</dbReference>
<dbReference type="PANTHER" id="PTHR11709">
    <property type="entry name" value="MULTI-COPPER OXIDASE"/>
    <property type="match status" value="1"/>
</dbReference>
<accession>A0A1H9WHJ2</accession>
<keyword evidence="1" id="KW-0479">Metal-binding</keyword>
<dbReference type="Proteomes" id="UP000199051">
    <property type="component" value="Unassembled WGS sequence"/>
</dbReference>
<sequence length="1251" mass="137266">MIDSPTSIDSAALAESGEVTVAQRRPRVREYDVVALQVPIAYNAFGDHDRRGALYVLAENAPVLRAVAADWPDPFPSYLTDPDLVPQPHPLAVPLVLRARRGELVRVRLTNELPRPVGITAQGVRYDARRHDGLDAGANPDSSVRPGGTRVFEWLCEHEGVFHFGDMADVRGEGTQSRGLNGALVVEPHDATWTDPRTGGPLPSGISADVHTPRRSFREHVISMMEYPSNDNPVSPPAGHDHGGGHDHGAPLLAGMAPFAVPTAERPDDIGDLEPVSNAMLPVNLRIEPLGWRQHVYNQLMEQHRLDPVRDAQTGEELHHSSWVFGDPATPVFFGYCGDDVVLRLVHGGMRDTHVFHTHLHQWRVDPDDHGSPVVDSVSLGPQQGLTLDLVGGAGSTQHAVGDAVWHCHLYPHFHMGMWGLLRAFDTLQDGSGHYPDGTVIEPLVPLPGNRPPTPTAQRPGWPAFMREAATFPRKSPRPPRTPGMPAGMGREPTALESAAFVPDAQPGEAFTKIGPVGAPVRRYHLVVTTATLVQTGDVHDHGSPLWHDHSGHFFALHDDVEAAGGIEEFRRQVTAGERTVEPLVIRARKGEVLEMTLTNHLPTGKQAATAFDPELPYQAECGLHSHLVKYDPLVSDGACIGWNYLSATTTSDLRDEHADGYHSWVFRWYVDDDFGTVLFHDHLLPNYRQRHGLYGVLVAEPEGATWVDPADHGRELPSGSQAVVRLPDGSAFREAVLAVADYVPSFEHSEHGHGGAINPPSAPGGMDEQGVMTVNYRSEPLDLRGGDPADWFSSEVHGDPTTPLLRGYPGESIRLRLVDGSFDKQHSFVTHGLRWRDWPDRADTPWRSQQTLGVSNAADLHLEPAAAPGDHLWSFAAADDLWLGCWGLIRLHETEQGDLPALPGAHHGGAVLPERGALRRFTVRARARTLEYSGERFDPFGLVYEVDGAEFDGPLVLRARVGEWVAVTLVNELDGPPPASEFDPVLLARDNPARRVVSERVSLHPVGLRYDTAEHDGTRVGENPDSTVKPGSSHTYWWHVDEPGVVLLRDHADPITHLRRGLIGALVVEEADATPYDLHGHRCWTGAQAVIRRPGRPRTVEQVIIAQDGLRLFHDGDLTQPVRDLVSEAKDDLGQKAYNYRSAHLHPVSPALDDRTPPTPLVRAEVGDEVVLHLVIAGSRIRNQGFSVHGQVWDVSERGRGPYVSTLGALATGSARTVRFTPRHPGDYVYRTPNLHWGVSEGWWGLIRIS</sequence>
<gene>
    <name evidence="3" type="ORF">SAMN04487818_110198</name>
</gene>
<organism evidence="3 4">
    <name type="scientific">Actinokineospora terrae</name>
    <dbReference type="NCBI Taxonomy" id="155974"/>
    <lineage>
        <taxon>Bacteria</taxon>
        <taxon>Bacillati</taxon>
        <taxon>Actinomycetota</taxon>
        <taxon>Actinomycetes</taxon>
        <taxon>Pseudonocardiales</taxon>
        <taxon>Pseudonocardiaceae</taxon>
        <taxon>Actinokineospora</taxon>
    </lineage>
</organism>
<dbReference type="Gene3D" id="2.60.40.420">
    <property type="entry name" value="Cupredoxins - blue copper proteins"/>
    <property type="match status" value="4"/>
</dbReference>
<dbReference type="InterPro" id="IPR002355">
    <property type="entry name" value="Cu_oxidase_Cu_BS"/>
</dbReference>
<proteinExistence type="predicted"/>
<protein>
    <submittedName>
        <fullName evidence="3">Multicopper oxidase</fullName>
    </submittedName>
</protein>
<reference evidence="4" key="1">
    <citation type="submission" date="2016-10" db="EMBL/GenBank/DDBJ databases">
        <authorList>
            <person name="Varghese N."/>
            <person name="Submissions S."/>
        </authorList>
    </citation>
    <scope>NUCLEOTIDE SEQUENCE [LARGE SCALE GENOMIC DNA]</scope>
    <source>
        <strain evidence="4">DSM 44260</strain>
    </source>
</reference>
<keyword evidence="4" id="KW-1185">Reference proteome</keyword>
<dbReference type="Pfam" id="PF07732">
    <property type="entry name" value="Cu-oxidase_3"/>
    <property type="match status" value="1"/>
</dbReference>
<name>A0A1H9WHJ2_9PSEU</name>
<dbReference type="GO" id="GO:0016491">
    <property type="term" value="F:oxidoreductase activity"/>
    <property type="evidence" value="ECO:0007669"/>
    <property type="project" value="TreeGrafter"/>
</dbReference>
<evidence type="ECO:0000313" key="3">
    <source>
        <dbReference type="EMBL" id="SES33219.1"/>
    </source>
</evidence>
<dbReference type="GO" id="GO:0005507">
    <property type="term" value="F:copper ion binding"/>
    <property type="evidence" value="ECO:0007669"/>
    <property type="project" value="InterPro"/>
</dbReference>
<evidence type="ECO:0000256" key="1">
    <source>
        <dbReference type="ARBA" id="ARBA00022723"/>
    </source>
</evidence>
<dbReference type="EMBL" id="FOGI01000010">
    <property type="protein sequence ID" value="SES33219.1"/>
    <property type="molecule type" value="Genomic_DNA"/>
</dbReference>